<keyword evidence="5" id="KW-0663">Pyridoxal phosphate</keyword>
<dbReference type="InterPro" id="IPR050596">
    <property type="entry name" value="AspAT/PAT-like"/>
</dbReference>
<sequence length="52" mass="5564">MLSNRIQKVKPSATITISAKAMELRANGVDVISLSAGEPDFDTPEHIKKAAI</sequence>
<evidence type="ECO:0008006" key="7">
    <source>
        <dbReference type="Google" id="ProtNLM"/>
    </source>
</evidence>
<name>A0A382FRV4_9ZZZZ</name>
<dbReference type="PANTHER" id="PTHR46383">
    <property type="entry name" value="ASPARTATE AMINOTRANSFERASE"/>
    <property type="match status" value="1"/>
</dbReference>
<evidence type="ECO:0000256" key="2">
    <source>
        <dbReference type="ARBA" id="ARBA00007441"/>
    </source>
</evidence>
<dbReference type="AlphaFoldDB" id="A0A382FRV4"/>
<accession>A0A382FRV4</accession>
<gene>
    <name evidence="6" type="ORF">METZ01_LOCUS217731</name>
</gene>
<dbReference type="InterPro" id="IPR015422">
    <property type="entry name" value="PyrdxlP-dep_Trfase_small"/>
</dbReference>
<dbReference type="GO" id="GO:0006520">
    <property type="term" value="P:amino acid metabolic process"/>
    <property type="evidence" value="ECO:0007669"/>
    <property type="project" value="InterPro"/>
</dbReference>
<evidence type="ECO:0000256" key="4">
    <source>
        <dbReference type="ARBA" id="ARBA00022679"/>
    </source>
</evidence>
<keyword evidence="3" id="KW-0032">Aminotransferase</keyword>
<reference evidence="6" key="1">
    <citation type="submission" date="2018-05" db="EMBL/GenBank/DDBJ databases">
        <authorList>
            <person name="Lanie J.A."/>
            <person name="Ng W.-L."/>
            <person name="Kazmierczak K.M."/>
            <person name="Andrzejewski T.M."/>
            <person name="Davidsen T.M."/>
            <person name="Wayne K.J."/>
            <person name="Tettelin H."/>
            <person name="Glass J.I."/>
            <person name="Rusch D."/>
            <person name="Podicherti R."/>
            <person name="Tsui H.-C.T."/>
            <person name="Winkler M.E."/>
        </authorList>
    </citation>
    <scope>NUCLEOTIDE SEQUENCE</scope>
</reference>
<dbReference type="SUPFAM" id="SSF53383">
    <property type="entry name" value="PLP-dependent transferases"/>
    <property type="match status" value="1"/>
</dbReference>
<feature type="non-terminal residue" evidence="6">
    <location>
        <position position="52"/>
    </location>
</feature>
<organism evidence="6">
    <name type="scientific">marine metagenome</name>
    <dbReference type="NCBI Taxonomy" id="408172"/>
    <lineage>
        <taxon>unclassified sequences</taxon>
        <taxon>metagenomes</taxon>
        <taxon>ecological metagenomes</taxon>
    </lineage>
</organism>
<evidence type="ECO:0000256" key="5">
    <source>
        <dbReference type="ARBA" id="ARBA00022898"/>
    </source>
</evidence>
<comment type="cofactor">
    <cofactor evidence="1">
        <name>pyridoxal 5'-phosphate</name>
        <dbReference type="ChEBI" id="CHEBI:597326"/>
    </cofactor>
</comment>
<evidence type="ECO:0000256" key="1">
    <source>
        <dbReference type="ARBA" id="ARBA00001933"/>
    </source>
</evidence>
<dbReference type="Gene3D" id="3.90.1150.10">
    <property type="entry name" value="Aspartate Aminotransferase, domain 1"/>
    <property type="match status" value="1"/>
</dbReference>
<protein>
    <recommendedName>
        <fullName evidence="7">Aminotransferase class I/classII domain-containing protein</fullName>
    </recommendedName>
</protein>
<keyword evidence="4" id="KW-0808">Transferase</keyword>
<dbReference type="EMBL" id="UINC01051114">
    <property type="protein sequence ID" value="SVB64877.1"/>
    <property type="molecule type" value="Genomic_DNA"/>
</dbReference>
<evidence type="ECO:0000256" key="3">
    <source>
        <dbReference type="ARBA" id="ARBA00022576"/>
    </source>
</evidence>
<comment type="similarity">
    <text evidence="2">Belongs to the class-I pyridoxal-phosphate-dependent aminotransferase family.</text>
</comment>
<dbReference type="GO" id="GO:0008483">
    <property type="term" value="F:transaminase activity"/>
    <property type="evidence" value="ECO:0007669"/>
    <property type="project" value="UniProtKB-KW"/>
</dbReference>
<proteinExistence type="inferred from homology"/>
<dbReference type="PANTHER" id="PTHR46383:SF1">
    <property type="entry name" value="ASPARTATE AMINOTRANSFERASE"/>
    <property type="match status" value="1"/>
</dbReference>
<evidence type="ECO:0000313" key="6">
    <source>
        <dbReference type="EMBL" id="SVB64877.1"/>
    </source>
</evidence>
<dbReference type="InterPro" id="IPR015424">
    <property type="entry name" value="PyrdxlP-dep_Trfase"/>
</dbReference>